<dbReference type="RefSeq" id="WP_376836707.1">
    <property type="nucleotide sequence ID" value="NZ_JBHLSW010000007.1"/>
</dbReference>
<proteinExistence type="predicted"/>
<dbReference type="PANTHER" id="PTHR32182:SF0">
    <property type="entry name" value="DNA REPLICATION AND REPAIR PROTEIN RECF"/>
    <property type="match status" value="1"/>
</dbReference>
<keyword evidence="3" id="KW-1185">Reference proteome</keyword>
<name>A0ABV6R6N7_9CAUL</name>
<comment type="caution">
    <text evidence="2">The sequence shown here is derived from an EMBL/GenBank/DDBJ whole genome shotgun (WGS) entry which is preliminary data.</text>
</comment>
<dbReference type="Pfam" id="PF13558">
    <property type="entry name" value="SbcC_Walker_B"/>
    <property type="match status" value="1"/>
</dbReference>
<dbReference type="Pfam" id="PF13555">
    <property type="entry name" value="AAA_29"/>
    <property type="match status" value="1"/>
</dbReference>
<dbReference type="EMBL" id="JBHLSW010000007">
    <property type="protein sequence ID" value="MFC0634672.1"/>
    <property type="molecule type" value="Genomic_DNA"/>
</dbReference>
<dbReference type="Gene3D" id="3.40.50.300">
    <property type="entry name" value="P-loop containing nucleotide triphosphate hydrolases"/>
    <property type="match status" value="1"/>
</dbReference>
<gene>
    <name evidence="2" type="ORF">ACFFGE_12390</name>
</gene>
<protein>
    <submittedName>
        <fullName evidence="2">SbcC/MukB-like Walker B domain-containing protein</fullName>
    </submittedName>
</protein>
<evidence type="ECO:0000256" key="1">
    <source>
        <dbReference type="SAM" id="Coils"/>
    </source>
</evidence>
<evidence type="ECO:0000313" key="2">
    <source>
        <dbReference type="EMBL" id="MFC0634672.1"/>
    </source>
</evidence>
<organism evidence="2 3">
    <name type="scientific">Brevundimonas balnearis</name>
    <dbReference type="NCBI Taxonomy" id="1572858"/>
    <lineage>
        <taxon>Bacteria</taxon>
        <taxon>Pseudomonadati</taxon>
        <taxon>Pseudomonadota</taxon>
        <taxon>Alphaproteobacteria</taxon>
        <taxon>Caulobacterales</taxon>
        <taxon>Caulobacteraceae</taxon>
        <taxon>Brevundimonas</taxon>
    </lineage>
</organism>
<evidence type="ECO:0000313" key="3">
    <source>
        <dbReference type="Proteomes" id="UP001589906"/>
    </source>
</evidence>
<sequence length="1144" mass="127297">MMTLSRIALVQWHLLARADLDIVGNGAILGENRSGKSTLIDLIQTVMSGGAASLYKYNRSAGEGSGRSERTLQSYCLGRLDEGVSLRDQTITHIALTFEDAEGDRPPVTLGLCVEATSRDNAVILGRYVAEGVRADSALFVEEVDGVARSAEWPVVKQRLEAACAAGGYELRRQTKARDFIREYMRLLFTKGQRSEPERFARAFVLALSFHHIPSVEAFVQTYLLEKDDIDIGELRASIQRYRQIQQDIHDLEDRLAALRELKMQADSFEDLLRREQIARSVEQLAQVIEAGGALFDNLRAHREAEDQRRRVEEDLDRCEAELALAKDLVVSLTAQIQAQGRGAEEAVLNSEMKLALKERAELLGRLQARFLRAARGVSLLDQRALLQPLRLGQLTSTLEAIQKQSEGRNPPDWPQDPAGMETLLSTAAIIAAEKVDGVREERNSRIGAREGIRAELKEAKAQLDKSQQGAALLDPRTEALMAKLASLGMEPRAVCEAVSLTDESWRNAAEALLGRDREAVIVAPEHASRAVEILRAGREAFRGCRVVNTRKLQGSAREATPGSLASVFTSEDGLAMAFVVQRAGSVRLAETQEELMAGPRAIMRDGAYNSGLVVEVLHPQGLKIGRAAAGLMQARLTDEIRDLTAILSKHDANVAFIDDVVRRLEDLSSPVEAADRLDTLVFSIADAEEKAEDRRRRLADLAANVDPELEQALAVARRRQEMAEGERLALVEQRGSLGQTLQDLQRRLESGEAQPGSRLCLALRWRTFRQRLPGRQGFLPVRQAYAALRAGRRPEKIARDQAAEAETLVAQYRDVESALRVDLGRFRAKFGSASVPEPQARIIAEIMPWLEEGIALLERNQLIQYREQADRAAEEVSHLFRTSFVHELNGRFSGLRSEMLALNAALQSRPLHGEVYSVHWEIKPAFDALYRLARDSESDEDVLAALFGRGEPRDEKHALALKEVERLMQDETLDFTIYQDYRNYYAFELRMKDVATGRQTSFDRRRGVASGAELQVPFYVIIGAALASIYHGRRVTPGVERGIGLAVFDEAFSKMDGSNQRILLDFYRDIGLQVVVAAPPEKRSVIFENLDSVIDVYRFGDAVTAESARIKPLVHETLRRANPRNRTDEDLIAEMAAAPLPAQ</sequence>
<feature type="coiled-coil region" evidence="1">
    <location>
        <begin position="235"/>
        <end position="336"/>
    </location>
</feature>
<keyword evidence="1" id="KW-0175">Coiled coil</keyword>
<dbReference type="InterPro" id="IPR027417">
    <property type="entry name" value="P-loop_NTPase"/>
</dbReference>
<reference evidence="2 3" key="1">
    <citation type="submission" date="2024-09" db="EMBL/GenBank/DDBJ databases">
        <authorList>
            <person name="Sun Q."/>
            <person name="Mori K."/>
        </authorList>
    </citation>
    <scope>NUCLEOTIDE SEQUENCE [LARGE SCALE GENOMIC DNA]</scope>
    <source>
        <strain evidence="2 3">NCAIM B.02621</strain>
    </source>
</reference>
<dbReference type="Proteomes" id="UP001589906">
    <property type="component" value="Unassembled WGS sequence"/>
</dbReference>
<dbReference type="SUPFAM" id="SSF52540">
    <property type="entry name" value="P-loop containing nucleoside triphosphate hydrolases"/>
    <property type="match status" value="1"/>
</dbReference>
<dbReference type="PANTHER" id="PTHR32182">
    <property type="entry name" value="DNA REPLICATION AND REPAIR PROTEIN RECF"/>
    <property type="match status" value="1"/>
</dbReference>
<accession>A0ABV6R6N7</accession>